<feature type="transmembrane region" description="Helical" evidence="1">
    <location>
        <begin position="43"/>
        <end position="66"/>
    </location>
</feature>
<reference evidence="3" key="1">
    <citation type="journal article" date="2020" name="Genome Biol.">
        <title>Gamete binning: chromosome-level and haplotype-resolved genome assembly enabled by high-throughput single-cell sequencing of gamete genomes.</title>
        <authorList>
            <person name="Campoy J.A."/>
            <person name="Sun H."/>
            <person name="Goel M."/>
            <person name="Jiao W.-B."/>
            <person name="Folz-Donahue K."/>
            <person name="Wang N."/>
            <person name="Rubio M."/>
            <person name="Liu C."/>
            <person name="Kukat C."/>
            <person name="Ruiz D."/>
            <person name="Huettel B."/>
            <person name="Schneeberger K."/>
        </authorList>
    </citation>
    <scope>NUCLEOTIDE SEQUENCE [LARGE SCALE GENOMIC DNA]</scope>
    <source>
        <strain evidence="3">cv. Rojo Pasion</strain>
    </source>
</reference>
<keyword evidence="1" id="KW-0812">Transmembrane</keyword>
<name>A0A6J5VXX3_PRUAR</name>
<evidence type="ECO:0000256" key="1">
    <source>
        <dbReference type="SAM" id="Phobius"/>
    </source>
</evidence>
<proteinExistence type="predicted"/>
<dbReference type="AlphaFoldDB" id="A0A6J5VXX3"/>
<sequence>MNSEAFFAETGSTERTRILGLLLLMPGALILAMGCCEMSLLKAVMLLVAVFVYASTVIPEVTPAYMSWPDLLQTWLRQLKTKLDKAAYPYINGPAQKFLGQLMEFDTARP</sequence>
<dbReference type="EMBL" id="CAEKKB010000001">
    <property type="protein sequence ID" value="CAB4292861.1"/>
    <property type="molecule type" value="Genomic_DNA"/>
</dbReference>
<keyword evidence="3" id="KW-1185">Reference proteome</keyword>
<gene>
    <name evidence="2" type="ORF">ORAREDHAP_LOCUS1482</name>
</gene>
<evidence type="ECO:0000313" key="3">
    <source>
        <dbReference type="Proteomes" id="UP000507245"/>
    </source>
</evidence>
<dbReference type="Proteomes" id="UP000507245">
    <property type="component" value="Unassembled WGS sequence"/>
</dbReference>
<keyword evidence="1" id="KW-0472">Membrane</keyword>
<keyword evidence="1" id="KW-1133">Transmembrane helix</keyword>
<organism evidence="2 3">
    <name type="scientific">Prunus armeniaca</name>
    <name type="common">Apricot</name>
    <name type="synonym">Armeniaca vulgaris</name>
    <dbReference type="NCBI Taxonomy" id="36596"/>
    <lineage>
        <taxon>Eukaryota</taxon>
        <taxon>Viridiplantae</taxon>
        <taxon>Streptophyta</taxon>
        <taxon>Embryophyta</taxon>
        <taxon>Tracheophyta</taxon>
        <taxon>Spermatophyta</taxon>
        <taxon>Magnoliopsida</taxon>
        <taxon>eudicotyledons</taxon>
        <taxon>Gunneridae</taxon>
        <taxon>Pentapetalae</taxon>
        <taxon>rosids</taxon>
        <taxon>fabids</taxon>
        <taxon>Rosales</taxon>
        <taxon>Rosaceae</taxon>
        <taxon>Amygdaloideae</taxon>
        <taxon>Amygdaleae</taxon>
        <taxon>Prunus</taxon>
    </lineage>
</organism>
<accession>A0A6J5VXX3</accession>
<evidence type="ECO:0000313" key="2">
    <source>
        <dbReference type="EMBL" id="CAB4292861.1"/>
    </source>
</evidence>
<feature type="transmembrane region" description="Helical" evidence="1">
    <location>
        <begin position="18"/>
        <end position="36"/>
    </location>
</feature>
<protein>
    <submittedName>
        <fullName evidence="2">Uncharacterized protein</fullName>
    </submittedName>
</protein>